<feature type="domain" description="Pyrroline-5-carboxylate reductase catalytic N-terminal" evidence="7">
    <location>
        <begin position="23"/>
        <end position="114"/>
    </location>
</feature>
<dbReference type="InterPro" id="IPR029036">
    <property type="entry name" value="P5CR_dimer"/>
</dbReference>
<keyword evidence="2 4" id="KW-0521">NADP</keyword>
<keyword evidence="4" id="KW-0028">Amino-acid biosynthesis</keyword>
<evidence type="ECO:0000256" key="2">
    <source>
        <dbReference type="ARBA" id="ARBA00022857"/>
    </source>
</evidence>
<keyword evidence="4" id="KW-0963">Cytoplasm</keyword>
<dbReference type="AlphaFoldDB" id="A0A9X3TZE5"/>
<dbReference type="PANTHER" id="PTHR11645">
    <property type="entry name" value="PYRROLINE-5-CARBOXYLATE REDUCTASE"/>
    <property type="match status" value="1"/>
</dbReference>
<comment type="similarity">
    <text evidence="1 4">Belongs to the pyrroline-5-carboxylate reductase family.</text>
</comment>
<dbReference type="InterPro" id="IPR028939">
    <property type="entry name" value="P5C_Rdtase_cat_N"/>
</dbReference>
<evidence type="ECO:0000313" key="10">
    <source>
        <dbReference type="Proteomes" id="UP001141619"/>
    </source>
</evidence>
<dbReference type="Proteomes" id="UP001141619">
    <property type="component" value="Unassembled WGS sequence"/>
</dbReference>
<evidence type="ECO:0000259" key="7">
    <source>
        <dbReference type="Pfam" id="PF03807"/>
    </source>
</evidence>
<organism evidence="9 10">
    <name type="scientific">Govanella unica</name>
    <dbReference type="NCBI Taxonomy" id="2975056"/>
    <lineage>
        <taxon>Bacteria</taxon>
        <taxon>Pseudomonadati</taxon>
        <taxon>Pseudomonadota</taxon>
        <taxon>Alphaproteobacteria</taxon>
        <taxon>Emcibacterales</taxon>
        <taxon>Govanellaceae</taxon>
        <taxon>Govanella</taxon>
    </lineage>
</organism>
<evidence type="ECO:0000313" key="9">
    <source>
        <dbReference type="EMBL" id="MDA5194781.1"/>
    </source>
</evidence>
<name>A0A9X3TZE5_9PROT</name>
<comment type="catalytic activity">
    <reaction evidence="4">
        <text>L-proline + NAD(+) = (S)-1-pyrroline-5-carboxylate + NADH + 2 H(+)</text>
        <dbReference type="Rhea" id="RHEA:14105"/>
        <dbReference type="ChEBI" id="CHEBI:15378"/>
        <dbReference type="ChEBI" id="CHEBI:17388"/>
        <dbReference type="ChEBI" id="CHEBI:57540"/>
        <dbReference type="ChEBI" id="CHEBI:57945"/>
        <dbReference type="ChEBI" id="CHEBI:60039"/>
        <dbReference type="EC" id="1.5.1.2"/>
    </reaction>
</comment>
<dbReference type="PIRSF" id="PIRSF000193">
    <property type="entry name" value="Pyrrol-5-carb_rd"/>
    <property type="match status" value="1"/>
</dbReference>
<feature type="domain" description="Pyrroline-5-carboxylate reductase dimerisation" evidence="8">
    <location>
        <begin position="177"/>
        <end position="282"/>
    </location>
</feature>
<evidence type="ECO:0000256" key="6">
    <source>
        <dbReference type="PIRSR" id="PIRSR000193-1"/>
    </source>
</evidence>
<dbReference type="GO" id="GO:0004735">
    <property type="term" value="F:pyrroline-5-carboxylate reductase activity"/>
    <property type="evidence" value="ECO:0007669"/>
    <property type="project" value="UniProtKB-UniRule"/>
</dbReference>
<dbReference type="InterPro" id="IPR008927">
    <property type="entry name" value="6-PGluconate_DH-like_C_sf"/>
</dbReference>
<dbReference type="FunFam" id="1.10.3730.10:FF:000001">
    <property type="entry name" value="Pyrroline-5-carboxylate reductase"/>
    <property type="match status" value="1"/>
</dbReference>
<dbReference type="GO" id="GO:0005737">
    <property type="term" value="C:cytoplasm"/>
    <property type="evidence" value="ECO:0007669"/>
    <property type="project" value="UniProtKB-SubCell"/>
</dbReference>
<keyword evidence="3 4" id="KW-0560">Oxidoreductase</keyword>
<evidence type="ECO:0000259" key="8">
    <source>
        <dbReference type="Pfam" id="PF14748"/>
    </source>
</evidence>
<sequence length="286" mass="29091">MSVTETTAPLFSRFTPAAPLLLMGCGRMGSAMLDGWLQQGLDPAAVVIVEPSDDIRGHLAGRAGQLAASLADVPSDLLPQLVVLAVKPQMMDGALVDLAPYAARGSAFLSIAAGKNLAYFRSALGAAPVVRAMPNTPAAIGHGITAAIANDAVTPDLAEVARALLSAVGAFVWLDDEKHMDAVTAVSGSGPAYLFYLTECLAAAGVAAGLPQELSFQLAVHTMAGSGALLAHSGDSPTALREAVTSPAGTTAAALDVLMGEKGLSPLMRQAVMAATKRSRELGHVN</sequence>
<evidence type="ECO:0000256" key="4">
    <source>
        <dbReference type="HAMAP-Rule" id="MF_01925"/>
    </source>
</evidence>
<feature type="binding site" evidence="6">
    <location>
        <begin position="85"/>
        <end position="88"/>
    </location>
    <ligand>
        <name>NADP(+)</name>
        <dbReference type="ChEBI" id="CHEBI:58349"/>
    </ligand>
</feature>
<dbReference type="InterPro" id="IPR036291">
    <property type="entry name" value="NAD(P)-bd_dom_sf"/>
</dbReference>
<reference evidence="9" key="2">
    <citation type="journal article" date="2023" name="Syst. Appl. Microbiol.">
        <title>Govania unica gen. nov., sp. nov., a rare biosphere bacterium that represents a novel family in the class Alphaproteobacteria.</title>
        <authorList>
            <person name="Vandamme P."/>
            <person name="Peeters C."/>
            <person name="Hettiarachchi A."/>
            <person name="Cnockaert M."/>
            <person name="Carlier A."/>
        </authorList>
    </citation>
    <scope>NUCLEOTIDE SEQUENCE</scope>
    <source>
        <strain evidence="9">LMG 31809</strain>
    </source>
</reference>
<comment type="function">
    <text evidence="4">Catalyzes the reduction of 1-pyrroline-5-carboxylate (PCA) to L-proline.</text>
</comment>
<gene>
    <name evidence="4 9" type="primary">proC</name>
    <name evidence="9" type="ORF">NYP16_12545</name>
</gene>
<comment type="subcellular location">
    <subcellularLocation>
        <location evidence="4">Cytoplasm</location>
    </subcellularLocation>
</comment>
<comment type="pathway">
    <text evidence="4">Amino-acid biosynthesis; L-proline biosynthesis; L-proline from L-glutamate 5-semialdehyde: step 1/1.</text>
</comment>
<dbReference type="EMBL" id="JANWOI010000004">
    <property type="protein sequence ID" value="MDA5194781.1"/>
    <property type="molecule type" value="Genomic_DNA"/>
</dbReference>
<dbReference type="Pfam" id="PF03807">
    <property type="entry name" value="F420_oxidored"/>
    <property type="match status" value="1"/>
</dbReference>
<dbReference type="Gene3D" id="3.40.50.720">
    <property type="entry name" value="NAD(P)-binding Rossmann-like Domain"/>
    <property type="match status" value="1"/>
</dbReference>
<reference evidence="9" key="1">
    <citation type="submission" date="2022-08" db="EMBL/GenBank/DDBJ databases">
        <authorList>
            <person name="Vandamme P."/>
            <person name="Hettiarachchi A."/>
            <person name="Peeters C."/>
            <person name="Cnockaert M."/>
            <person name="Carlier A."/>
        </authorList>
    </citation>
    <scope>NUCLEOTIDE SEQUENCE</scope>
    <source>
        <strain evidence="9">LMG 31809</strain>
    </source>
</reference>
<keyword evidence="4" id="KW-0641">Proline biosynthesis</keyword>
<dbReference type="Pfam" id="PF14748">
    <property type="entry name" value="P5CR_dimer"/>
    <property type="match status" value="1"/>
</dbReference>
<dbReference type="HAMAP" id="MF_01925">
    <property type="entry name" value="P5C_reductase"/>
    <property type="match status" value="1"/>
</dbReference>
<dbReference type="Gene3D" id="1.10.3730.10">
    <property type="entry name" value="ProC C-terminal domain-like"/>
    <property type="match status" value="1"/>
</dbReference>
<evidence type="ECO:0000256" key="3">
    <source>
        <dbReference type="ARBA" id="ARBA00023002"/>
    </source>
</evidence>
<proteinExistence type="inferred from homology"/>
<dbReference type="SUPFAM" id="SSF48179">
    <property type="entry name" value="6-phosphogluconate dehydrogenase C-terminal domain-like"/>
    <property type="match status" value="1"/>
</dbReference>
<dbReference type="GO" id="GO:0055129">
    <property type="term" value="P:L-proline biosynthetic process"/>
    <property type="evidence" value="ECO:0007669"/>
    <property type="project" value="UniProtKB-UniRule"/>
</dbReference>
<dbReference type="SUPFAM" id="SSF51735">
    <property type="entry name" value="NAD(P)-binding Rossmann-fold domains"/>
    <property type="match status" value="1"/>
</dbReference>
<comment type="catalytic activity">
    <reaction evidence="4">
        <text>L-proline + NADP(+) = (S)-1-pyrroline-5-carboxylate + NADPH + 2 H(+)</text>
        <dbReference type="Rhea" id="RHEA:14109"/>
        <dbReference type="ChEBI" id="CHEBI:15378"/>
        <dbReference type="ChEBI" id="CHEBI:17388"/>
        <dbReference type="ChEBI" id="CHEBI:57783"/>
        <dbReference type="ChEBI" id="CHEBI:58349"/>
        <dbReference type="ChEBI" id="CHEBI:60039"/>
        <dbReference type="EC" id="1.5.1.2"/>
    </reaction>
</comment>
<comment type="caution">
    <text evidence="9">The sequence shown here is derived from an EMBL/GenBank/DDBJ whole genome shotgun (WGS) entry which is preliminary data.</text>
</comment>
<evidence type="ECO:0000256" key="1">
    <source>
        <dbReference type="ARBA" id="ARBA00005525"/>
    </source>
</evidence>
<dbReference type="PANTHER" id="PTHR11645:SF0">
    <property type="entry name" value="PYRROLINE-5-CARBOXYLATE REDUCTASE 3"/>
    <property type="match status" value="1"/>
</dbReference>
<protein>
    <recommendedName>
        <fullName evidence="4 5">Pyrroline-5-carboxylate reductase</fullName>
        <shortName evidence="4">P5C reductase</shortName>
        <shortName evidence="4">P5CR</shortName>
        <ecNumber evidence="4 5">1.5.1.2</ecNumber>
    </recommendedName>
    <alternativeName>
        <fullName evidence="4">PCA reductase</fullName>
    </alternativeName>
</protein>
<dbReference type="InterPro" id="IPR000304">
    <property type="entry name" value="Pyrroline-COOH_reductase"/>
</dbReference>
<dbReference type="NCBIfam" id="TIGR00112">
    <property type="entry name" value="proC"/>
    <property type="match status" value="1"/>
</dbReference>
<dbReference type="EC" id="1.5.1.2" evidence="4 5"/>
<dbReference type="RefSeq" id="WP_346742529.1">
    <property type="nucleotide sequence ID" value="NZ_JANWOI010000004.1"/>
</dbReference>
<keyword evidence="10" id="KW-1185">Reference proteome</keyword>
<evidence type="ECO:0000256" key="5">
    <source>
        <dbReference type="NCBIfam" id="TIGR00112"/>
    </source>
</evidence>
<accession>A0A9X3TZE5</accession>